<evidence type="ECO:0000256" key="3">
    <source>
        <dbReference type="ARBA" id="ARBA00022454"/>
    </source>
</evidence>
<feature type="domain" description="SET" evidence="9">
    <location>
        <begin position="296"/>
        <end position="409"/>
    </location>
</feature>
<evidence type="ECO:0000313" key="10">
    <source>
        <dbReference type="EMBL" id="PWY90916.1"/>
    </source>
</evidence>
<feature type="compositionally biased region" description="Polar residues" evidence="8">
    <location>
        <begin position="1"/>
        <end position="11"/>
    </location>
</feature>
<keyword evidence="3" id="KW-0158">Chromosome</keyword>
<evidence type="ECO:0000259" key="9">
    <source>
        <dbReference type="PROSITE" id="PS50280"/>
    </source>
</evidence>
<dbReference type="STRING" id="1448321.A0A317WWY0"/>
<dbReference type="Proteomes" id="UP000247233">
    <property type="component" value="Unassembled WGS sequence"/>
</dbReference>
<keyword evidence="6" id="KW-0949">S-adenosyl-L-methionine</keyword>
<dbReference type="GO" id="GO:0005634">
    <property type="term" value="C:nucleus"/>
    <property type="evidence" value="ECO:0007669"/>
    <property type="project" value="UniProtKB-SubCell"/>
</dbReference>
<feature type="compositionally biased region" description="Basic and acidic residues" evidence="8">
    <location>
        <begin position="438"/>
        <end position="451"/>
    </location>
</feature>
<protein>
    <submittedName>
        <fullName evidence="10">SET domain-containing protein</fullName>
    </submittedName>
</protein>
<dbReference type="Pfam" id="PF00856">
    <property type="entry name" value="SET"/>
    <property type="match status" value="1"/>
</dbReference>
<feature type="compositionally biased region" description="Basic and acidic residues" evidence="8">
    <location>
        <begin position="12"/>
        <end position="25"/>
    </location>
</feature>
<comment type="subcellular location">
    <subcellularLocation>
        <location evidence="2">Chromosome</location>
    </subcellularLocation>
    <subcellularLocation>
        <location evidence="1">Nucleus</location>
    </subcellularLocation>
</comment>
<feature type="compositionally biased region" description="Basic residues" evidence="8">
    <location>
        <begin position="481"/>
        <end position="495"/>
    </location>
</feature>
<accession>A0A317WWY0</accession>
<evidence type="ECO:0000256" key="2">
    <source>
        <dbReference type="ARBA" id="ARBA00004286"/>
    </source>
</evidence>
<dbReference type="GO" id="GO:0008168">
    <property type="term" value="F:methyltransferase activity"/>
    <property type="evidence" value="ECO:0007669"/>
    <property type="project" value="UniProtKB-KW"/>
</dbReference>
<evidence type="ECO:0000256" key="7">
    <source>
        <dbReference type="ARBA" id="ARBA00023242"/>
    </source>
</evidence>
<keyword evidence="7" id="KW-0539">Nucleus</keyword>
<feature type="compositionally biased region" description="Polar residues" evidence="8">
    <location>
        <begin position="498"/>
        <end position="513"/>
    </location>
</feature>
<dbReference type="EMBL" id="MSFL01000002">
    <property type="protein sequence ID" value="PWY90916.1"/>
    <property type="molecule type" value="Genomic_DNA"/>
</dbReference>
<evidence type="ECO:0000256" key="5">
    <source>
        <dbReference type="ARBA" id="ARBA00022679"/>
    </source>
</evidence>
<dbReference type="Gene3D" id="2.170.270.10">
    <property type="entry name" value="SET domain"/>
    <property type="match status" value="1"/>
</dbReference>
<dbReference type="GO" id="GO:0032259">
    <property type="term" value="P:methylation"/>
    <property type="evidence" value="ECO:0007669"/>
    <property type="project" value="UniProtKB-KW"/>
</dbReference>
<dbReference type="AlphaFoldDB" id="A0A317WWY0"/>
<dbReference type="RefSeq" id="XP_025403359.1">
    <property type="nucleotide sequence ID" value="XM_025540760.1"/>
</dbReference>
<dbReference type="OrthoDB" id="308383at2759"/>
<keyword evidence="11" id="KW-1185">Reference proteome</keyword>
<keyword evidence="5" id="KW-0808">Transferase</keyword>
<dbReference type="InterPro" id="IPR001214">
    <property type="entry name" value="SET_dom"/>
</dbReference>
<evidence type="ECO:0000256" key="8">
    <source>
        <dbReference type="SAM" id="MobiDB-lite"/>
    </source>
</evidence>
<proteinExistence type="predicted"/>
<evidence type="ECO:0000256" key="4">
    <source>
        <dbReference type="ARBA" id="ARBA00022603"/>
    </source>
</evidence>
<sequence>MPLILSDSSDQTNREVSRPIDSRESHFEKSGLYGELTGKRRPKKKLVIGETSEPISERKYQKLTSKVLSAILYDVMVMGTTSKLRVAEDLEQVRLYWYLAQRLDGEVMVDKAVNIELGIDDLTSEDYIPMESARLKVCVERLGWMVLAVLAQTSSFREFIRTHEDESLWERCLEKLAAHAFNIEILARQRGVDWRGSLAPHSDFEIAGINASLARIDKLAENRPHDIVVDTTSRNVRAPKFEGARQVDIDDYIFNPKNWPAGKLNPASRDVVDHGPCDLCDSAISCGCVVNRFPAQFIQLVDTGAKGVGVYTLMNFRKGEILGEFVGVLHPPDYAGDPVYSLTMQSKLEEVTEELVVSPKRFGNWTRFINHSCSASTAFVSRTIGQRSTMTIEALRDIAVFEELTVDYGSGYWKGSERVCQCGETNCRTKKAEARKAREEEAAAQKEKTEEGSNTTEGTAEPRKKKNRKKRGGDQPSARARANRVQKPKRERRRQKQDTQAIVSELTASGLTQDDQDEDRDHYDKDDDMDDGHYP</sequence>
<dbReference type="GO" id="GO:0005694">
    <property type="term" value="C:chromosome"/>
    <property type="evidence" value="ECO:0007669"/>
    <property type="project" value="UniProtKB-SubCell"/>
</dbReference>
<gene>
    <name evidence="10" type="ORF">BO70DRAFT_329032</name>
</gene>
<feature type="region of interest" description="Disordered" evidence="8">
    <location>
        <begin position="1"/>
        <end position="25"/>
    </location>
</feature>
<evidence type="ECO:0000313" key="11">
    <source>
        <dbReference type="Proteomes" id="UP000247233"/>
    </source>
</evidence>
<comment type="caution">
    <text evidence="10">The sequence shown here is derived from an EMBL/GenBank/DDBJ whole genome shotgun (WGS) entry which is preliminary data.</text>
</comment>
<dbReference type="PROSITE" id="PS50280">
    <property type="entry name" value="SET"/>
    <property type="match status" value="1"/>
</dbReference>
<name>A0A317WWY0_9EURO</name>
<feature type="compositionally biased region" description="Basic and acidic residues" evidence="8">
    <location>
        <begin position="519"/>
        <end position="535"/>
    </location>
</feature>
<organism evidence="10 11">
    <name type="scientific">Aspergillus heteromorphus CBS 117.55</name>
    <dbReference type="NCBI Taxonomy" id="1448321"/>
    <lineage>
        <taxon>Eukaryota</taxon>
        <taxon>Fungi</taxon>
        <taxon>Dikarya</taxon>
        <taxon>Ascomycota</taxon>
        <taxon>Pezizomycotina</taxon>
        <taxon>Eurotiomycetes</taxon>
        <taxon>Eurotiomycetidae</taxon>
        <taxon>Eurotiales</taxon>
        <taxon>Aspergillaceae</taxon>
        <taxon>Aspergillus</taxon>
        <taxon>Aspergillus subgen. Circumdati</taxon>
    </lineage>
</organism>
<dbReference type="VEuPathDB" id="FungiDB:BO70DRAFT_329032"/>
<dbReference type="InterPro" id="IPR050777">
    <property type="entry name" value="SET2_Histone-Lys_MeTrsfase"/>
</dbReference>
<dbReference type="PANTHER" id="PTHR22884">
    <property type="entry name" value="SET DOMAIN PROTEINS"/>
    <property type="match status" value="1"/>
</dbReference>
<dbReference type="SMART" id="SM00317">
    <property type="entry name" value="SET"/>
    <property type="match status" value="1"/>
</dbReference>
<keyword evidence="4" id="KW-0489">Methyltransferase</keyword>
<feature type="region of interest" description="Disordered" evidence="8">
    <location>
        <begin position="438"/>
        <end position="535"/>
    </location>
</feature>
<dbReference type="GeneID" id="37062997"/>
<evidence type="ECO:0000256" key="6">
    <source>
        <dbReference type="ARBA" id="ARBA00022691"/>
    </source>
</evidence>
<dbReference type="SUPFAM" id="SSF82199">
    <property type="entry name" value="SET domain"/>
    <property type="match status" value="1"/>
</dbReference>
<reference evidence="10 11" key="1">
    <citation type="submission" date="2016-12" db="EMBL/GenBank/DDBJ databases">
        <title>The genomes of Aspergillus section Nigri reveals drivers in fungal speciation.</title>
        <authorList>
            <consortium name="DOE Joint Genome Institute"/>
            <person name="Vesth T.C."/>
            <person name="Nybo J."/>
            <person name="Theobald S."/>
            <person name="Brandl J."/>
            <person name="Frisvad J.C."/>
            <person name="Nielsen K.F."/>
            <person name="Lyhne E.K."/>
            <person name="Kogle M.E."/>
            <person name="Kuo A."/>
            <person name="Riley R."/>
            <person name="Clum A."/>
            <person name="Nolan M."/>
            <person name="Lipzen A."/>
            <person name="Salamov A."/>
            <person name="Henrissat B."/>
            <person name="Wiebenga A."/>
            <person name="De Vries R.P."/>
            <person name="Grigoriev I.V."/>
            <person name="Mortensen U.H."/>
            <person name="Andersen M.R."/>
            <person name="Baker S.E."/>
        </authorList>
    </citation>
    <scope>NUCLEOTIDE SEQUENCE [LARGE SCALE GENOMIC DNA]</scope>
    <source>
        <strain evidence="10 11">CBS 117.55</strain>
    </source>
</reference>
<dbReference type="InterPro" id="IPR046341">
    <property type="entry name" value="SET_dom_sf"/>
</dbReference>
<evidence type="ECO:0000256" key="1">
    <source>
        <dbReference type="ARBA" id="ARBA00004123"/>
    </source>
</evidence>